<dbReference type="Proteomes" id="UP000694411">
    <property type="component" value="Chromosome 20"/>
</dbReference>
<protein>
    <submittedName>
        <fullName evidence="2">Uncharacterized protein</fullName>
    </submittedName>
</protein>
<sequence>MAVFRKLKLLLWKNFILKLGTKTLVAILEILMPLLFSAIVLHLRCNSAPIKRPATSYHAIDISSLPACFYYFPWKNRFQLVYIPSKSEILKAVTEMVEQTFDVEFEG</sequence>
<keyword evidence="1" id="KW-1133">Transmembrane helix</keyword>
<proteinExistence type="predicted"/>
<evidence type="ECO:0000313" key="2">
    <source>
        <dbReference type="Ensembl" id="ENSTGEP00000033073.1"/>
    </source>
</evidence>
<keyword evidence="1" id="KW-0472">Membrane</keyword>
<reference evidence="2" key="2">
    <citation type="submission" date="2025-08" db="UniProtKB">
        <authorList>
            <consortium name="Ensembl"/>
        </authorList>
    </citation>
    <scope>IDENTIFICATION</scope>
</reference>
<organism evidence="2 3">
    <name type="scientific">Theropithecus gelada</name>
    <name type="common">Gelada baboon</name>
    <dbReference type="NCBI Taxonomy" id="9565"/>
    <lineage>
        <taxon>Eukaryota</taxon>
        <taxon>Metazoa</taxon>
        <taxon>Chordata</taxon>
        <taxon>Craniata</taxon>
        <taxon>Vertebrata</taxon>
        <taxon>Euteleostomi</taxon>
        <taxon>Mammalia</taxon>
        <taxon>Eutheria</taxon>
        <taxon>Euarchontoglires</taxon>
        <taxon>Primates</taxon>
        <taxon>Haplorrhini</taxon>
        <taxon>Catarrhini</taxon>
        <taxon>Cercopithecidae</taxon>
        <taxon>Cercopithecinae</taxon>
        <taxon>Theropithecus</taxon>
    </lineage>
</organism>
<reference evidence="2" key="1">
    <citation type="submission" date="2018-05" db="EMBL/GenBank/DDBJ databases">
        <title>Whole genome of Theropithecus gelada.</title>
        <authorList>
            <person name="Chiou K.L."/>
            <person name="Snyder-Mackler N."/>
        </authorList>
    </citation>
    <scope>NUCLEOTIDE SEQUENCE [LARGE SCALE GENOMIC DNA]</scope>
</reference>
<reference evidence="2" key="3">
    <citation type="submission" date="2025-09" db="UniProtKB">
        <authorList>
            <consortium name="Ensembl"/>
        </authorList>
    </citation>
    <scope>IDENTIFICATION</scope>
</reference>
<keyword evidence="1" id="KW-0812">Transmembrane</keyword>
<keyword evidence="3" id="KW-1185">Reference proteome</keyword>
<name>A0A8D2GCT7_THEGE</name>
<dbReference type="Ensembl" id="ENSTGET00000039281.1">
    <property type="protein sequence ID" value="ENSTGEP00000033073.1"/>
    <property type="gene ID" value="ENSTGEG00000026435.1"/>
</dbReference>
<dbReference type="AlphaFoldDB" id="A0A8D2GCT7"/>
<evidence type="ECO:0000313" key="3">
    <source>
        <dbReference type="Proteomes" id="UP000694411"/>
    </source>
</evidence>
<feature type="transmembrane region" description="Helical" evidence="1">
    <location>
        <begin position="21"/>
        <end position="43"/>
    </location>
</feature>
<accession>A0A8D2GCT7</accession>
<evidence type="ECO:0000256" key="1">
    <source>
        <dbReference type="SAM" id="Phobius"/>
    </source>
</evidence>